<comment type="caution">
    <text evidence="2">The sequence shown here is derived from an EMBL/GenBank/DDBJ whole genome shotgun (WGS) entry which is preliminary data.</text>
</comment>
<protein>
    <recommendedName>
        <fullName evidence="4">CCHC-type domain-containing protein</fullName>
    </recommendedName>
</protein>
<name>A0A445AF90_ARAHY</name>
<keyword evidence="3" id="KW-1185">Reference proteome</keyword>
<dbReference type="STRING" id="3818.A0A445AF90"/>
<dbReference type="PANTHER" id="PTHR31286:SF99">
    <property type="entry name" value="DUF4283 DOMAIN-CONTAINING PROTEIN"/>
    <property type="match status" value="1"/>
</dbReference>
<feature type="region of interest" description="Disordered" evidence="1">
    <location>
        <begin position="1"/>
        <end position="42"/>
    </location>
</feature>
<sequence>MGLESAQPPEGESPQEEDSRLRSVKKAKPNGDKSMPDADDNVEFVRDGESMIVENPNPSQGIQSSENKRIPLDVCGPRIKDPEQGSSYKDRLMSVDTKIVLSPTEIVQLVAEDYGLEEMEDVNLEEEAPFNPKSVVEVSLEEYDQWCKPWKLSLIVKLLGKSLEFRAMETWIRRTWSWNGDLKVRIPKLPVKLYTDKFLWRAGKKIGTMLKIDQNTSIHSRGKFARLCVEIDLRRKLVLGIKVLGHDFKVEYEGLHLICFGCGRYGHRIELCSEGGTRKEIVQPLCTDGSGQSENAPKNLVVESATLVPEPSDSISPVANIAERNTGVSDLNEDMENGKNLNSFGSWMLVKRPQRKNMKKKVSGLDPNKGVNVDKGSRYQVLD</sequence>
<gene>
    <name evidence="2" type="ORF">Ahy_B02g058720</name>
</gene>
<evidence type="ECO:0008006" key="4">
    <source>
        <dbReference type="Google" id="ProtNLM"/>
    </source>
</evidence>
<reference evidence="2 3" key="1">
    <citation type="submission" date="2019-01" db="EMBL/GenBank/DDBJ databases">
        <title>Sequencing of cultivated peanut Arachis hypogaea provides insights into genome evolution and oil improvement.</title>
        <authorList>
            <person name="Chen X."/>
        </authorList>
    </citation>
    <scope>NUCLEOTIDE SEQUENCE [LARGE SCALE GENOMIC DNA]</scope>
    <source>
        <strain evidence="3">cv. Fuhuasheng</strain>
        <tissue evidence="2">Leaves</tissue>
    </source>
</reference>
<dbReference type="AlphaFoldDB" id="A0A445AF90"/>
<dbReference type="EMBL" id="SDMP01000012">
    <property type="protein sequence ID" value="RYR25096.1"/>
    <property type="molecule type" value="Genomic_DNA"/>
</dbReference>
<proteinExistence type="predicted"/>
<accession>A0A445AF90</accession>
<feature type="region of interest" description="Disordered" evidence="1">
    <location>
        <begin position="355"/>
        <end position="383"/>
    </location>
</feature>
<dbReference type="PANTHER" id="PTHR31286">
    <property type="entry name" value="GLYCINE-RICH CELL WALL STRUCTURAL PROTEIN 1.8-LIKE"/>
    <property type="match status" value="1"/>
</dbReference>
<dbReference type="InterPro" id="IPR040256">
    <property type="entry name" value="At4g02000-like"/>
</dbReference>
<evidence type="ECO:0000313" key="3">
    <source>
        <dbReference type="Proteomes" id="UP000289738"/>
    </source>
</evidence>
<evidence type="ECO:0000256" key="1">
    <source>
        <dbReference type="SAM" id="MobiDB-lite"/>
    </source>
</evidence>
<dbReference type="Proteomes" id="UP000289738">
    <property type="component" value="Chromosome B02"/>
</dbReference>
<organism evidence="2 3">
    <name type="scientific">Arachis hypogaea</name>
    <name type="common">Peanut</name>
    <dbReference type="NCBI Taxonomy" id="3818"/>
    <lineage>
        <taxon>Eukaryota</taxon>
        <taxon>Viridiplantae</taxon>
        <taxon>Streptophyta</taxon>
        <taxon>Embryophyta</taxon>
        <taxon>Tracheophyta</taxon>
        <taxon>Spermatophyta</taxon>
        <taxon>Magnoliopsida</taxon>
        <taxon>eudicotyledons</taxon>
        <taxon>Gunneridae</taxon>
        <taxon>Pentapetalae</taxon>
        <taxon>rosids</taxon>
        <taxon>fabids</taxon>
        <taxon>Fabales</taxon>
        <taxon>Fabaceae</taxon>
        <taxon>Papilionoideae</taxon>
        <taxon>50 kb inversion clade</taxon>
        <taxon>dalbergioids sensu lato</taxon>
        <taxon>Dalbergieae</taxon>
        <taxon>Pterocarpus clade</taxon>
        <taxon>Arachis</taxon>
    </lineage>
</organism>
<evidence type="ECO:0000313" key="2">
    <source>
        <dbReference type="EMBL" id="RYR25096.1"/>
    </source>
</evidence>